<dbReference type="Pfam" id="PF01751">
    <property type="entry name" value="Toprim"/>
    <property type="match status" value="1"/>
</dbReference>
<dbReference type="InterPro" id="IPR006171">
    <property type="entry name" value="TOPRIM_dom"/>
</dbReference>
<dbReference type="InterPro" id="IPR013825">
    <property type="entry name" value="Topo_IA_cen_sub2"/>
</dbReference>
<accession>A0A5B8MN35</accession>
<name>A0A5B8MN35_9CHLO</name>
<evidence type="ECO:0000256" key="2">
    <source>
        <dbReference type="ARBA" id="ARBA00009446"/>
    </source>
</evidence>
<dbReference type="InterPro" id="IPR025589">
    <property type="entry name" value="Toprim_C_rpt"/>
</dbReference>
<dbReference type="CDD" id="cd00186">
    <property type="entry name" value="TOP1Ac"/>
    <property type="match status" value="1"/>
</dbReference>
<dbReference type="Pfam" id="PF01131">
    <property type="entry name" value="Topoisom_bac"/>
    <property type="match status" value="1"/>
</dbReference>
<organism evidence="12 13">
    <name type="scientific">Chloropicon primus</name>
    <dbReference type="NCBI Taxonomy" id="1764295"/>
    <lineage>
        <taxon>Eukaryota</taxon>
        <taxon>Viridiplantae</taxon>
        <taxon>Chlorophyta</taxon>
        <taxon>Chloropicophyceae</taxon>
        <taxon>Chloropicales</taxon>
        <taxon>Chloropicaceae</taxon>
        <taxon>Chloropicon</taxon>
    </lineage>
</organism>
<dbReference type="SMART" id="SM00437">
    <property type="entry name" value="TOP1Ac"/>
    <property type="match status" value="1"/>
</dbReference>
<dbReference type="OrthoDB" id="430051at2759"/>
<dbReference type="PANTHER" id="PTHR42785:SF1">
    <property type="entry name" value="DNA TOPOISOMERASE"/>
    <property type="match status" value="1"/>
</dbReference>
<dbReference type="NCBIfam" id="TIGR01051">
    <property type="entry name" value="topA_bact"/>
    <property type="match status" value="1"/>
</dbReference>
<evidence type="ECO:0000313" key="13">
    <source>
        <dbReference type="Proteomes" id="UP000316726"/>
    </source>
</evidence>
<dbReference type="PROSITE" id="PS52039">
    <property type="entry name" value="TOPO_IA_2"/>
    <property type="match status" value="1"/>
</dbReference>
<dbReference type="InterPro" id="IPR036910">
    <property type="entry name" value="HMG_box_dom_sf"/>
</dbReference>
<dbReference type="InterPro" id="IPR023406">
    <property type="entry name" value="Topo_IA_AS"/>
</dbReference>
<proteinExistence type="inferred from homology"/>
<gene>
    <name evidence="12" type="ORF">A3770_05p35430</name>
</gene>
<keyword evidence="5" id="KW-0460">Magnesium</keyword>
<sequence length="869" mass="96791">MATTSRPAWSRLVKRIGGYWGRNQHQHRHLNLSLIPNRLLVACPSTSGGGDSGFSTLVVVESPTKAKKVARFLNGKGEEHEEEILRSLGRVEVLASYGHVRDLEGKPGAVDPAKEFELRWSVSPRAKPRLEAIKQAASRCDRILLATDPDREGEGIAWHLQEELEKWVKASKRGSKLDARDLQIERITFNEVTKQAVLGSLSESRDVSTALVDAYRARRALDHLVGFNLSPVLWRKLPGSKSAGRVQSAALRMICERDEEIAKFVPQEYWSVKCDLRVDDPAAPDARHTFEGANLVRAHGEKLGKFSLSREDEALAAARSVEESEIFLTRVKESVSRKSPRRPLTTSTLQQLASSRLGMSAVETMMVAQKLYEGDHSSSGEGLITYMRTDGTYLSPSFISSARAFVGEKYGEEYLPEKPRMFASKSKNAQEAHEAIRPTSVKAEPALLVNKLEPKAWKLYNLIWTTSVACQMSDTRIKTLSFEFGDEDASILLRSSASAVVFPGHQVLNKEKEEENKANLRVLESLSKLEPKLRCLASNHEPSQHFTSPPPKFSDGSLVKALEEEGIGRPSTYAPIIKVLTSRNYIVRRSGRLIPTARGHLVTTFLRHYFEKYVDYSYTSDMEEKLDKVSNNELDWTFLLTNFWSSFEPNVSDVLQIRNRVIIDELDSILGDALVSGLELDNEEENKRRCPSCGSGTLGLKLSRFGGFVGCSNYGSKTNECNFGVPLDMCFGSSKNIATHSFDPSAVGVVGQDGDGREIHMKLGPYGYYIQREDGRVASLPREYQPTTLTVEEATVVLNEKGKFRKTKEKKKASDAGSRGAGEKKKANPFIAFMQAEKDRVVKANPDKTWQECLKIIASEYKASASEAQ</sequence>
<dbReference type="HAMAP" id="MF_00952">
    <property type="entry name" value="Topoisom_1_prok"/>
    <property type="match status" value="1"/>
</dbReference>
<dbReference type="SMART" id="SM00493">
    <property type="entry name" value="TOPRIM"/>
    <property type="match status" value="1"/>
</dbReference>
<dbReference type="InterPro" id="IPR013497">
    <property type="entry name" value="Topo_IA_cen"/>
</dbReference>
<evidence type="ECO:0000259" key="11">
    <source>
        <dbReference type="PROSITE" id="PS52039"/>
    </source>
</evidence>
<dbReference type="GO" id="GO:0006265">
    <property type="term" value="P:DNA topological change"/>
    <property type="evidence" value="ECO:0007669"/>
    <property type="project" value="InterPro"/>
</dbReference>
<dbReference type="STRING" id="1764295.A0A5B8MN35"/>
<dbReference type="PANTHER" id="PTHR42785">
    <property type="entry name" value="DNA TOPOISOMERASE, TYPE IA, CORE"/>
    <property type="match status" value="1"/>
</dbReference>
<dbReference type="SUPFAM" id="SSF56712">
    <property type="entry name" value="Prokaryotic type I DNA topoisomerase"/>
    <property type="match status" value="1"/>
</dbReference>
<evidence type="ECO:0000256" key="6">
    <source>
        <dbReference type="ARBA" id="ARBA00023029"/>
    </source>
</evidence>
<evidence type="ECO:0000259" key="10">
    <source>
        <dbReference type="PROSITE" id="PS50880"/>
    </source>
</evidence>
<comment type="similarity">
    <text evidence="2">Belongs to the type IA topoisomerase family.</text>
</comment>
<keyword evidence="6" id="KW-0799">Topoisomerase</keyword>
<dbReference type="InterPro" id="IPR003602">
    <property type="entry name" value="Topo_IA_DNA-bd_dom"/>
</dbReference>
<dbReference type="GO" id="GO:0003677">
    <property type="term" value="F:DNA binding"/>
    <property type="evidence" value="ECO:0007669"/>
    <property type="project" value="UniProtKB-KW"/>
</dbReference>
<feature type="domain" description="Topo IA-type catalytic" evidence="11">
    <location>
        <begin position="208"/>
        <end position="652"/>
    </location>
</feature>
<dbReference type="InterPro" id="IPR023405">
    <property type="entry name" value="Topo_IA_core_domain"/>
</dbReference>
<feature type="domain" description="Toprim" evidence="10">
    <location>
        <begin position="55"/>
        <end position="192"/>
    </location>
</feature>
<evidence type="ECO:0000256" key="8">
    <source>
        <dbReference type="ARBA" id="ARBA00023235"/>
    </source>
</evidence>
<dbReference type="PRINTS" id="PR00417">
    <property type="entry name" value="PRTPISMRASEI"/>
</dbReference>
<dbReference type="Gene3D" id="1.10.290.10">
    <property type="entry name" value="Topoisomerase I, domain 4"/>
    <property type="match status" value="1"/>
</dbReference>
<evidence type="ECO:0000313" key="12">
    <source>
        <dbReference type="EMBL" id="QDZ21025.1"/>
    </source>
</evidence>
<dbReference type="Gene3D" id="2.70.20.10">
    <property type="entry name" value="Topoisomerase I, domain 3"/>
    <property type="match status" value="1"/>
</dbReference>
<dbReference type="EMBL" id="CP031038">
    <property type="protein sequence ID" value="QDZ21025.1"/>
    <property type="molecule type" value="Genomic_DNA"/>
</dbReference>
<dbReference type="InterPro" id="IPR000380">
    <property type="entry name" value="Topo_IA"/>
</dbReference>
<dbReference type="EC" id="5.6.2.1" evidence="3"/>
<dbReference type="Gene3D" id="1.10.460.10">
    <property type="entry name" value="Topoisomerase I, domain 2"/>
    <property type="match status" value="1"/>
</dbReference>
<dbReference type="InterPro" id="IPR013824">
    <property type="entry name" value="Topo_IA_cen_sub1"/>
</dbReference>
<dbReference type="GO" id="GO:0003917">
    <property type="term" value="F:DNA topoisomerase type I (single strand cut, ATP-independent) activity"/>
    <property type="evidence" value="ECO:0007669"/>
    <property type="project" value="UniProtKB-EC"/>
</dbReference>
<dbReference type="PROSITE" id="PS00396">
    <property type="entry name" value="TOPO_IA_1"/>
    <property type="match status" value="1"/>
</dbReference>
<dbReference type="InterPro" id="IPR005733">
    <property type="entry name" value="TopoI_bac-type"/>
</dbReference>
<dbReference type="InterPro" id="IPR028612">
    <property type="entry name" value="Topoisom_1_IA"/>
</dbReference>
<keyword evidence="8 12" id="KW-0413">Isomerase</keyword>
<evidence type="ECO:0000256" key="5">
    <source>
        <dbReference type="ARBA" id="ARBA00022842"/>
    </source>
</evidence>
<dbReference type="AlphaFoldDB" id="A0A5B8MN35"/>
<dbReference type="Proteomes" id="UP000316726">
    <property type="component" value="Chromosome 5"/>
</dbReference>
<feature type="region of interest" description="Disordered" evidence="9">
    <location>
        <begin position="807"/>
        <end position="829"/>
    </location>
</feature>
<dbReference type="SUPFAM" id="SSF47095">
    <property type="entry name" value="HMG-box"/>
    <property type="match status" value="1"/>
</dbReference>
<dbReference type="Gene3D" id="3.40.50.140">
    <property type="match status" value="1"/>
</dbReference>
<dbReference type="InterPro" id="IPR013826">
    <property type="entry name" value="Topo_IA_cen_sub3"/>
</dbReference>
<dbReference type="Gene3D" id="3.30.65.10">
    <property type="entry name" value="Bacterial Topoisomerase I, domain 1"/>
    <property type="match status" value="1"/>
</dbReference>
<comment type="catalytic activity">
    <reaction evidence="1">
        <text>ATP-independent breakage of single-stranded DNA, followed by passage and rejoining.</text>
        <dbReference type="EC" id="5.6.2.1"/>
    </reaction>
</comment>
<keyword evidence="13" id="KW-1185">Reference proteome</keyword>
<evidence type="ECO:0000256" key="9">
    <source>
        <dbReference type="SAM" id="MobiDB-lite"/>
    </source>
</evidence>
<dbReference type="CDD" id="cd00084">
    <property type="entry name" value="HMG-box_SF"/>
    <property type="match status" value="1"/>
</dbReference>
<protein>
    <recommendedName>
        <fullName evidence="3">DNA topoisomerase</fullName>
        <ecNumber evidence="3">5.6.2.1</ecNumber>
    </recommendedName>
</protein>
<reference evidence="12 13" key="1">
    <citation type="submission" date="2018-07" db="EMBL/GenBank/DDBJ databases">
        <title>The complete nuclear genome of the prasinophyte Chloropicon primus (CCMP1205).</title>
        <authorList>
            <person name="Pombert J.-F."/>
            <person name="Otis C."/>
            <person name="Turmel M."/>
            <person name="Lemieux C."/>
        </authorList>
    </citation>
    <scope>NUCLEOTIDE SEQUENCE [LARGE SCALE GENOMIC DNA]</scope>
    <source>
        <strain evidence="12 13">CCMP1205</strain>
    </source>
</reference>
<dbReference type="GO" id="GO:0046872">
    <property type="term" value="F:metal ion binding"/>
    <property type="evidence" value="ECO:0007669"/>
    <property type="project" value="UniProtKB-KW"/>
</dbReference>
<dbReference type="SMART" id="SM00436">
    <property type="entry name" value="TOP1Bc"/>
    <property type="match status" value="1"/>
</dbReference>
<evidence type="ECO:0000256" key="7">
    <source>
        <dbReference type="ARBA" id="ARBA00023125"/>
    </source>
</evidence>
<keyword evidence="4" id="KW-0479">Metal-binding</keyword>
<dbReference type="InterPro" id="IPR003601">
    <property type="entry name" value="Topo_IA_2"/>
</dbReference>
<keyword evidence="7" id="KW-0238">DNA-binding</keyword>
<evidence type="ECO:0000256" key="1">
    <source>
        <dbReference type="ARBA" id="ARBA00000213"/>
    </source>
</evidence>
<evidence type="ECO:0000256" key="4">
    <source>
        <dbReference type="ARBA" id="ARBA00022723"/>
    </source>
</evidence>
<dbReference type="PROSITE" id="PS50880">
    <property type="entry name" value="TOPRIM"/>
    <property type="match status" value="1"/>
</dbReference>
<evidence type="ECO:0000256" key="3">
    <source>
        <dbReference type="ARBA" id="ARBA00012891"/>
    </source>
</evidence>
<dbReference type="Pfam" id="PF13368">
    <property type="entry name" value="Toprim_C_rpt"/>
    <property type="match status" value="1"/>
</dbReference>